<keyword evidence="2" id="KW-1185">Reference proteome</keyword>
<evidence type="ECO:0000313" key="2">
    <source>
        <dbReference type="Proteomes" id="UP001164746"/>
    </source>
</evidence>
<evidence type="ECO:0000313" key="1">
    <source>
        <dbReference type="EMBL" id="WAQ96278.1"/>
    </source>
</evidence>
<accession>A0ABY7DH73</accession>
<dbReference type="EMBL" id="CP111013">
    <property type="protein sequence ID" value="WAQ96278.1"/>
    <property type="molecule type" value="Genomic_DNA"/>
</dbReference>
<sequence>MYFSSTYWICIRGYPYNFIIDSFSFHNFKSFRLSDCYLSENTSITYIQAVYGWMPKLIAENIVWNSTANLKGKPGANIPLDLLNEFLNNEFKTNLKRVKGQYTDNAVQMCSLISGTVGKRLEEKFMSQIIDKYVGKSNTKKCSQKRDLKKFVKMYSGEKLFHCVPGRHHSAYENFVHHIPVNQQGKLKERLTRYGVKLDTEQEE</sequence>
<gene>
    <name evidence="1" type="ORF">MAR_028968</name>
</gene>
<protein>
    <submittedName>
        <fullName evidence="1">Uncharacterized protein</fullName>
    </submittedName>
</protein>
<name>A0ABY7DH73_MYAAR</name>
<dbReference type="Proteomes" id="UP001164746">
    <property type="component" value="Chromosome 2"/>
</dbReference>
<reference evidence="1" key="1">
    <citation type="submission" date="2022-11" db="EMBL/GenBank/DDBJ databases">
        <title>Centuries of genome instability and evolution in soft-shell clam transmissible cancer (bioRxiv).</title>
        <authorList>
            <person name="Hart S.F.M."/>
            <person name="Yonemitsu M.A."/>
            <person name="Giersch R.M."/>
            <person name="Beal B.F."/>
            <person name="Arriagada G."/>
            <person name="Davis B.W."/>
            <person name="Ostrander E.A."/>
            <person name="Goff S.P."/>
            <person name="Metzger M.J."/>
        </authorList>
    </citation>
    <scope>NUCLEOTIDE SEQUENCE</scope>
    <source>
        <strain evidence="1">MELC-2E11</strain>
        <tissue evidence="1">Siphon/mantle</tissue>
    </source>
</reference>
<organism evidence="1 2">
    <name type="scientific">Mya arenaria</name>
    <name type="common">Soft-shell clam</name>
    <dbReference type="NCBI Taxonomy" id="6604"/>
    <lineage>
        <taxon>Eukaryota</taxon>
        <taxon>Metazoa</taxon>
        <taxon>Spiralia</taxon>
        <taxon>Lophotrochozoa</taxon>
        <taxon>Mollusca</taxon>
        <taxon>Bivalvia</taxon>
        <taxon>Autobranchia</taxon>
        <taxon>Heteroconchia</taxon>
        <taxon>Euheterodonta</taxon>
        <taxon>Imparidentia</taxon>
        <taxon>Neoheterodontei</taxon>
        <taxon>Myida</taxon>
        <taxon>Myoidea</taxon>
        <taxon>Myidae</taxon>
        <taxon>Mya</taxon>
    </lineage>
</organism>
<proteinExistence type="predicted"/>